<dbReference type="InterPro" id="IPR032675">
    <property type="entry name" value="LRR_dom_sf"/>
</dbReference>
<evidence type="ECO:0000256" key="1">
    <source>
        <dbReference type="ARBA" id="ARBA00022614"/>
    </source>
</evidence>
<keyword evidence="2" id="KW-0677">Repeat</keyword>
<proteinExistence type="predicted"/>
<keyword evidence="3" id="KW-0325">Glycoprotein</keyword>
<dbReference type="OrthoDB" id="1728057at2759"/>
<dbReference type="SUPFAM" id="SSF52058">
    <property type="entry name" value="L domain-like"/>
    <property type="match status" value="1"/>
</dbReference>
<dbReference type="GO" id="GO:0033612">
    <property type="term" value="F:receptor serine/threonine kinase binding"/>
    <property type="evidence" value="ECO:0007669"/>
    <property type="project" value="TreeGrafter"/>
</dbReference>
<dbReference type="EMBL" id="CM018036">
    <property type="protein sequence ID" value="KAA8541153.1"/>
    <property type="molecule type" value="Genomic_DNA"/>
</dbReference>
<reference evidence="4 5" key="1">
    <citation type="submission" date="2019-09" db="EMBL/GenBank/DDBJ databases">
        <title>A chromosome-level genome assembly of the Chinese tupelo Nyssa sinensis.</title>
        <authorList>
            <person name="Yang X."/>
            <person name="Kang M."/>
            <person name="Yang Y."/>
            <person name="Xiong H."/>
            <person name="Wang M."/>
            <person name="Zhang Z."/>
            <person name="Wang Z."/>
            <person name="Wu H."/>
            <person name="Ma T."/>
            <person name="Liu J."/>
            <person name="Xi Z."/>
        </authorList>
    </citation>
    <scope>NUCLEOTIDE SEQUENCE [LARGE SCALE GENOMIC DNA]</scope>
    <source>
        <strain evidence="4">J267</strain>
        <tissue evidence="4">Leaf</tissue>
    </source>
</reference>
<dbReference type="PANTHER" id="PTHR48056:SF34">
    <property type="entry name" value="LRR RECEPTOR-LIKE SERINE_THREONINE-PROTEIN KINASE ERL1"/>
    <property type="match status" value="1"/>
</dbReference>
<dbReference type="Pfam" id="PF00560">
    <property type="entry name" value="LRR_1"/>
    <property type="match status" value="1"/>
</dbReference>
<sequence>MEKKEREALYSAIQGFVGRWWNGSYLYPDPCGWTPIEGVSCDIFNGFCNNKISGGFSKSVQEMDSLEVMVLYNNPTGGDLMSIEWKKLQNLEFLDLSNMDLTGDIPESMTELKRLRFFRLNNNSLSGNVSPRFEAMPCLGAIYLNGNNFTGKLEFSEWFYGKMGSHFQALNNPNLCYSVGLMAPSHVPFGVQPCQQENRILDGDSIAKMGDVKWNKNPHFLVSLGFSSCGVDGFWWGFMAKEILIVLIWNMLL</sequence>
<evidence type="ECO:0000313" key="4">
    <source>
        <dbReference type="EMBL" id="KAA8541153.1"/>
    </source>
</evidence>
<gene>
    <name evidence="4" type="ORF">F0562_025101</name>
</gene>
<evidence type="ECO:0000256" key="2">
    <source>
        <dbReference type="ARBA" id="ARBA00022737"/>
    </source>
</evidence>
<keyword evidence="1" id="KW-0433">Leucine-rich repeat</keyword>
<dbReference type="AlphaFoldDB" id="A0A5J5BDK1"/>
<dbReference type="InterPro" id="IPR001611">
    <property type="entry name" value="Leu-rich_rpt"/>
</dbReference>
<evidence type="ECO:0000256" key="3">
    <source>
        <dbReference type="ARBA" id="ARBA00023180"/>
    </source>
</evidence>
<evidence type="ECO:0008006" key="6">
    <source>
        <dbReference type="Google" id="ProtNLM"/>
    </source>
</evidence>
<keyword evidence="5" id="KW-1185">Reference proteome</keyword>
<evidence type="ECO:0000313" key="5">
    <source>
        <dbReference type="Proteomes" id="UP000325577"/>
    </source>
</evidence>
<dbReference type="Gene3D" id="3.80.10.10">
    <property type="entry name" value="Ribonuclease Inhibitor"/>
    <property type="match status" value="1"/>
</dbReference>
<dbReference type="InterPro" id="IPR050647">
    <property type="entry name" value="Plant_LRR-RLKs"/>
</dbReference>
<dbReference type="PANTHER" id="PTHR48056">
    <property type="entry name" value="LRR RECEPTOR-LIKE SERINE/THREONINE-PROTEIN KINASE-RELATED"/>
    <property type="match status" value="1"/>
</dbReference>
<dbReference type="Proteomes" id="UP000325577">
    <property type="component" value="Linkage Group LG13"/>
</dbReference>
<accession>A0A5J5BDK1</accession>
<protein>
    <recommendedName>
        <fullName evidence="6">Leucine-rich repeat-containing N-terminal plant-type domain-containing protein</fullName>
    </recommendedName>
</protein>
<organism evidence="4 5">
    <name type="scientific">Nyssa sinensis</name>
    <dbReference type="NCBI Taxonomy" id="561372"/>
    <lineage>
        <taxon>Eukaryota</taxon>
        <taxon>Viridiplantae</taxon>
        <taxon>Streptophyta</taxon>
        <taxon>Embryophyta</taxon>
        <taxon>Tracheophyta</taxon>
        <taxon>Spermatophyta</taxon>
        <taxon>Magnoliopsida</taxon>
        <taxon>eudicotyledons</taxon>
        <taxon>Gunneridae</taxon>
        <taxon>Pentapetalae</taxon>
        <taxon>asterids</taxon>
        <taxon>Cornales</taxon>
        <taxon>Nyssaceae</taxon>
        <taxon>Nyssa</taxon>
    </lineage>
</organism>
<name>A0A5J5BDK1_9ASTE</name>